<organism evidence="2 3">
    <name type="scientific">Ilex paraguariensis</name>
    <name type="common">yerba mate</name>
    <dbReference type="NCBI Taxonomy" id="185542"/>
    <lineage>
        <taxon>Eukaryota</taxon>
        <taxon>Viridiplantae</taxon>
        <taxon>Streptophyta</taxon>
        <taxon>Embryophyta</taxon>
        <taxon>Tracheophyta</taxon>
        <taxon>Spermatophyta</taxon>
        <taxon>Magnoliopsida</taxon>
        <taxon>eudicotyledons</taxon>
        <taxon>Gunneridae</taxon>
        <taxon>Pentapetalae</taxon>
        <taxon>asterids</taxon>
        <taxon>campanulids</taxon>
        <taxon>Aquifoliales</taxon>
        <taxon>Aquifoliaceae</taxon>
        <taxon>Ilex</taxon>
    </lineage>
</organism>
<evidence type="ECO:0000313" key="2">
    <source>
        <dbReference type="EMBL" id="CAK9163197.1"/>
    </source>
</evidence>
<feature type="compositionally biased region" description="Basic and acidic residues" evidence="1">
    <location>
        <begin position="9"/>
        <end position="24"/>
    </location>
</feature>
<sequence>MITRTATLKSERNMRIRGNPEDTTRRHAIEYTTDQSLCGFGLKKLFLSSLDNIGPLHMVVMERDPAVRERELSEKQRDEPSSFQRWDDALDSPRGLG</sequence>
<feature type="region of interest" description="Disordered" evidence="1">
    <location>
        <begin position="1"/>
        <end position="24"/>
    </location>
</feature>
<evidence type="ECO:0000313" key="3">
    <source>
        <dbReference type="Proteomes" id="UP001642360"/>
    </source>
</evidence>
<comment type="caution">
    <text evidence="2">The sequence shown here is derived from an EMBL/GenBank/DDBJ whole genome shotgun (WGS) entry which is preliminary data.</text>
</comment>
<protein>
    <submittedName>
        <fullName evidence="2">Uncharacterized protein</fullName>
    </submittedName>
</protein>
<name>A0ABC8T7W8_9AQUA</name>
<dbReference type="AlphaFoldDB" id="A0ABC8T7W8"/>
<gene>
    <name evidence="2" type="ORF">ILEXP_LOCUS32233</name>
</gene>
<feature type="compositionally biased region" description="Basic and acidic residues" evidence="1">
    <location>
        <begin position="69"/>
        <end position="88"/>
    </location>
</feature>
<keyword evidence="3" id="KW-1185">Reference proteome</keyword>
<dbReference type="EMBL" id="CAUOFW020003970">
    <property type="protein sequence ID" value="CAK9163197.1"/>
    <property type="molecule type" value="Genomic_DNA"/>
</dbReference>
<proteinExistence type="predicted"/>
<dbReference type="Proteomes" id="UP001642360">
    <property type="component" value="Unassembled WGS sequence"/>
</dbReference>
<feature type="region of interest" description="Disordered" evidence="1">
    <location>
        <begin position="69"/>
        <end position="97"/>
    </location>
</feature>
<evidence type="ECO:0000256" key="1">
    <source>
        <dbReference type="SAM" id="MobiDB-lite"/>
    </source>
</evidence>
<accession>A0ABC8T7W8</accession>
<reference evidence="2 3" key="1">
    <citation type="submission" date="2024-02" db="EMBL/GenBank/DDBJ databases">
        <authorList>
            <person name="Vignale AGUSTIN F."/>
            <person name="Sosa J E."/>
            <person name="Modenutti C."/>
        </authorList>
    </citation>
    <scope>NUCLEOTIDE SEQUENCE [LARGE SCALE GENOMIC DNA]</scope>
</reference>